<accession>A0A7D9EPH5</accession>
<evidence type="ECO:0000313" key="3">
    <source>
        <dbReference type="Proteomes" id="UP001152795"/>
    </source>
</evidence>
<reference evidence="2" key="1">
    <citation type="submission" date="2020-04" db="EMBL/GenBank/DDBJ databases">
        <authorList>
            <person name="Alioto T."/>
            <person name="Alioto T."/>
            <person name="Gomez Garrido J."/>
        </authorList>
    </citation>
    <scope>NUCLEOTIDE SEQUENCE</scope>
    <source>
        <strain evidence="2">A484AB</strain>
    </source>
</reference>
<organism evidence="2 3">
    <name type="scientific">Paramuricea clavata</name>
    <name type="common">Red gorgonian</name>
    <name type="synonym">Violescent sea-whip</name>
    <dbReference type="NCBI Taxonomy" id="317549"/>
    <lineage>
        <taxon>Eukaryota</taxon>
        <taxon>Metazoa</taxon>
        <taxon>Cnidaria</taxon>
        <taxon>Anthozoa</taxon>
        <taxon>Octocorallia</taxon>
        <taxon>Malacalcyonacea</taxon>
        <taxon>Plexauridae</taxon>
        <taxon>Paramuricea</taxon>
    </lineage>
</organism>
<dbReference type="Proteomes" id="UP001152795">
    <property type="component" value="Unassembled WGS sequence"/>
</dbReference>
<sequence>SSGGLLESGSTSTEPRNRKQVYNARSNTRTDSGEKDEIFQLLTQLKDDYAGEGGFVQEVKFGKTPEVVVSFEQQLDDLVRFCCNPKQFSVLGIDPTFSLGKFFVTVTTYKHLMLRKKSTNTHPVFIGPCFIHMQQETQTYYSFLSCLRGKKDALRDLKAYGSDGEVSLLNALIAAFPDAIGLRCFIHMKDNIENHLQNKLHVKAEVKSVIIHDIFGHVVGDTKEKWNRIAPGFHVWFLRQKAEVFKKSMIAPIREAAQLGSPPKNYTDNANESANFVLKDWVDFSKNDIPTFIAELRSFTQQNLAEAERAVYGAGEFCLAEDFKHLEACKNRNMLNILVDPAEWHGWEKDQREAHLKKFRKATIQSARIQAEVVPHDTASVPSASHDQQNLPCPLAVGFRDAGIPGIPEATLCGIWSKAEAIISKSSAIVNAPGNLDSKLVESKSGKRPHFVTKEKSGRFTCDDGCKMWMSTRICAHTVAVAHTMNLLLSFVDWRKKSKGTSVRLTGMILSDTPKGAGKKGGKPKKKYGQSTERNIAVQNYASPFDDRPVPSTSSPFENSRFFLKWVSRRISVCQGKCQRPMRNEEGRIYPPPYDICLARKERRSYNSPADGTTKLGKEGDCHYHLKKILRW</sequence>
<evidence type="ECO:0000256" key="1">
    <source>
        <dbReference type="SAM" id="MobiDB-lite"/>
    </source>
</evidence>
<gene>
    <name evidence="2" type="ORF">PACLA_8A041142</name>
</gene>
<evidence type="ECO:0000313" key="2">
    <source>
        <dbReference type="EMBL" id="CAB4015285.1"/>
    </source>
</evidence>
<feature type="compositionally biased region" description="Low complexity" evidence="1">
    <location>
        <begin position="1"/>
        <end position="14"/>
    </location>
</feature>
<dbReference type="AlphaFoldDB" id="A0A7D9EPH5"/>
<name>A0A7D9EPH5_PARCT</name>
<comment type="caution">
    <text evidence="2">The sequence shown here is derived from an EMBL/GenBank/DDBJ whole genome shotgun (WGS) entry which is preliminary data.</text>
</comment>
<dbReference type="EMBL" id="CACRXK020008658">
    <property type="protein sequence ID" value="CAB4015285.1"/>
    <property type="molecule type" value="Genomic_DNA"/>
</dbReference>
<feature type="non-terminal residue" evidence="2">
    <location>
        <position position="632"/>
    </location>
</feature>
<feature type="region of interest" description="Disordered" evidence="1">
    <location>
        <begin position="1"/>
        <end position="33"/>
    </location>
</feature>
<keyword evidence="3" id="KW-1185">Reference proteome</keyword>
<proteinExistence type="predicted"/>
<dbReference type="OrthoDB" id="5989494at2759"/>
<protein>
    <submittedName>
        <fullName evidence="2">Uncharacterized protein</fullName>
    </submittedName>
</protein>